<sequence length="116" mass="12193">MFEVSIILKEYSAELVYGGANGFVKVSLSNTATSSLYVCLTFVELIGEDVVSLFGEVLRGGASLSMEVEEDAPGVSDGSRVAAKMGVDTTFKGGLADVDAAWLSTSPELMCQEVNL</sequence>
<accession>A0ABQ4XSM6</accession>
<evidence type="ECO:0000313" key="2">
    <source>
        <dbReference type="Proteomes" id="UP001151760"/>
    </source>
</evidence>
<reference evidence="1" key="2">
    <citation type="submission" date="2022-01" db="EMBL/GenBank/DDBJ databases">
        <authorList>
            <person name="Yamashiro T."/>
            <person name="Shiraishi A."/>
            <person name="Satake H."/>
            <person name="Nakayama K."/>
        </authorList>
    </citation>
    <scope>NUCLEOTIDE SEQUENCE</scope>
</reference>
<reference evidence="1" key="1">
    <citation type="journal article" date="2022" name="Int. J. Mol. Sci.">
        <title>Draft Genome of Tanacetum Coccineum: Genomic Comparison of Closely Related Tanacetum-Family Plants.</title>
        <authorList>
            <person name="Yamashiro T."/>
            <person name="Shiraishi A."/>
            <person name="Nakayama K."/>
            <person name="Satake H."/>
        </authorList>
    </citation>
    <scope>NUCLEOTIDE SEQUENCE</scope>
</reference>
<gene>
    <name evidence="1" type="ORF">Tco_0682874</name>
</gene>
<organism evidence="1 2">
    <name type="scientific">Tanacetum coccineum</name>
    <dbReference type="NCBI Taxonomy" id="301880"/>
    <lineage>
        <taxon>Eukaryota</taxon>
        <taxon>Viridiplantae</taxon>
        <taxon>Streptophyta</taxon>
        <taxon>Embryophyta</taxon>
        <taxon>Tracheophyta</taxon>
        <taxon>Spermatophyta</taxon>
        <taxon>Magnoliopsida</taxon>
        <taxon>eudicotyledons</taxon>
        <taxon>Gunneridae</taxon>
        <taxon>Pentapetalae</taxon>
        <taxon>asterids</taxon>
        <taxon>campanulids</taxon>
        <taxon>Asterales</taxon>
        <taxon>Asteraceae</taxon>
        <taxon>Asteroideae</taxon>
        <taxon>Anthemideae</taxon>
        <taxon>Anthemidinae</taxon>
        <taxon>Tanacetum</taxon>
    </lineage>
</organism>
<evidence type="ECO:0000313" key="1">
    <source>
        <dbReference type="EMBL" id="GJS68309.1"/>
    </source>
</evidence>
<proteinExistence type="predicted"/>
<protein>
    <submittedName>
        <fullName evidence="1">Uncharacterized protein</fullName>
    </submittedName>
</protein>
<comment type="caution">
    <text evidence="1">The sequence shown here is derived from an EMBL/GenBank/DDBJ whole genome shotgun (WGS) entry which is preliminary data.</text>
</comment>
<dbReference type="EMBL" id="BQNB010009780">
    <property type="protein sequence ID" value="GJS68309.1"/>
    <property type="molecule type" value="Genomic_DNA"/>
</dbReference>
<name>A0ABQ4XSM6_9ASTR</name>
<dbReference type="Proteomes" id="UP001151760">
    <property type="component" value="Unassembled WGS sequence"/>
</dbReference>
<keyword evidence="2" id="KW-1185">Reference proteome</keyword>